<dbReference type="Pfam" id="PF00535">
    <property type="entry name" value="Glycos_transf_2"/>
    <property type="match status" value="1"/>
</dbReference>
<comment type="caution">
    <text evidence="2">The sequence shown here is derived from an EMBL/GenBank/DDBJ whole genome shotgun (WGS) entry which is preliminary data.</text>
</comment>
<accession>A0A9D2GV63</accession>
<dbReference type="EC" id="2.4.-.-" evidence="2"/>
<dbReference type="PANTHER" id="PTHR22916">
    <property type="entry name" value="GLYCOSYLTRANSFERASE"/>
    <property type="match status" value="1"/>
</dbReference>
<organism evidence="2 3">
    <name type="scientific">Candidatus Mucispirillum faecigallinarum</name>
    <dbReference type="NCBI Taxonomy" id="2838699"/>
    <lineage>
        <taxon>Bacteria</taxon>
        <taxon>Pseudomonadati</taxon>
        <taxon>Deferribacterota</taxon>
        <taxon>Deferribacteres</taxon>
        <taxon>Deferribacterales</taxon>
        <taxon>Mucispirillaceae</taxon>
        <taxon>Mucispirillum</taxon>
    </lineage>
</organism>
<proteinExistence type="predicted"/>
<name>A0A9D2GV63_9BACT</name>
<dbReference type="InterPro" id="IPR001173">
    <property type="entry name" value="Glyco_trans_2-like"/>
</dbReference>
<keyword evidence="2" id="KW-0808">Transferase</keyword>
<evidence type="ECO:0000313" key="2">
    <source>
        <dbReference type="EMBL" id="HIZ89546.1"/>
    </source>
</evidence>
<dbReference type="GO" id="GO:0016758">
    <property type="term" value="F:hexosyltransferase activity"/>
    <property type="evidence" value="ECO:0007669"/>
    <property type="project" value="UniProtKB-ARBA"/>
</dbReference>
<dbReference type="Gene3D" id="3.90.550.10">
    <property type="entry name" value="Spore Coat Polysaccharide Biosynthesis Protein SpsA, Chain A"/>
    <property type="match status" value="1"/>
</dbReference>
<reference evidence="2" key="1">
    <citation type="journal article" date="2021" name="PeerJ">
        <title>Extensive microbial diversity within the chicken gut microbiome revealed by metagenomics and culture.</title>
        <authorList>
            <person name="Gilroy R."/>
            <person name="Ravi A."/>
            <person name="Getino M."/>
            <person name="Pursley I."/>
            <person name="Horton D.L."/>
            <person name="Alikhan N.F."/>
            <person name="Baker D."/>
            <person name="Gharbi K."/>
            <person name="Hall N."/>
            <person name="Watson M."/>
            <person name="Adriaenssens E.M."/>
            <person name="Foster-Nyarko E."/>
            <person name="Jarju S."/>
            <person name="Secka A."/>
            <person name="Antonio M."/>
            <person name="Oren A."/>
            <person name="Chaudhuri R.R."/>
            <person name="La Ragione R."/>
            <person name="Hildebrand F."/>
            <person name="Pallen M.J."/>
        </authorList>
    </citation>
    <scope>NUCLEOTIDE SEQUENCE</scope>
    <source>
        <strain evidence="2">ChiW4-1371</strain>
    </source>
</reference>
<evidence type="ECO:0000259" key="1">
    <source>
        <dbReference type="Pfam" id="PF00535"/>
    </source>
</evidence>
<dbReference type="InterPro" id="IPR029044">
    <property type="entry name" value="Nucleotide-diphossugar_trans"/>
</dbReference>
<dbReference type="Proteomes" id="UP000824176">
    <property type="component" value="Unassembled WGS sequence"/>
</dbReference>
<sequence length="339" mass="40363">MPVYNTHLYLKECLDSIINQTYKNLEIIIVNDDSPYEEDGLICKEYAKKDNRIKYIRHKENKGAGGAKQTGINHSSGKYITFVDSDDYLINKNLYSISINKFKNINIDIVSFYSTIEKNRLLNKLIKKVYINEHNIIRDAMTTLTSKIFKADLIKKIKFNENIRYDDIPYWFEFCIVNKPVIYKTGITGYYYRENINSITQNKNNNYKMIETFNEVLNLADKYKCDINKIHYSIADLINTLAYEYYKEIEDIEIKEKYRKEMQKILNNKFLGVDKIGHSLNMLNYTYFIENSEVRKNFVDNIDIYKINNYFDIKPNIKIFRAKNIIKKIIKKIQNQLIK</sequence>
<dbReference type="PANTHER" id="PTHR22916:SF3">
    <property type="entry name" value="UDP-GLCNAC:BETAGAL BETA-1,3-N-ACETYLGLUCOSAMINYLTRANSFERASE-LIKE PROTEIN 1"/>
    <property type="match status" value="1"/>
</dbReference>
<reference evidence="2" key="2">
    <citation type="submission" date="2021-04" db="EMBL/GenBank/DDBJ databases">
        <authorList>
            <person name="Gilroy R."/>
        </authorList>
    </citation>
    <scope>NUCLEOTIDE SEQUENCE</scope>
    <source>
        <strain evidence="2">ChiW4-1371</strain>
    </source>
</reference>
<protein>
    <submittedName>
        <fullName evidence="2">Glycosyltransferase</fullName>
        <ecNumber evidence="2">2.4.-.-</ecNumber>
    </submittedName>
</protein>
<keyword evidence="2" id="KW-0328">Glycosyltransferase</keyword>
<dbReference type="AlphaFoldDB" id="A0A9D2GV63"/>
<feature type="domain" description="Glycosyltransferase 2-like" evidence="1">
    <location>
        <begin position="1"/>
        <end position="107"/>
    </location>
</feature>
<gene>
    <name evidence="2" type="ORF">H9804_06350</name>
</gene>
<dbReference type="EMBL" id="DXAQ01000097">
    <property type="protein sequence ID" value="HIZ89546.1"/>
    <property type="molecule type" value="Genomic_DNA"/>
</dbReference>
<evidence type="ECO:0000313" key="3">
    <source>
        <dbReference type="Proteomes" id="UP000824176"/>
    </source>
</evidence>
<dbReference type="SUPFAM" id="SSF53448">
    <property type="entry name" value="Nucleotide-diphospho-sugar transferases"/>
    <property type="match status" value="1"/>
</dbReference>